<accession>A0A917LQB4</accession>
<dbReference type="RefSeq" id="WP_188534944.1">
    <property type="nucleotide sequence ID" value="NZ_BMEQ01000004.1"/>
</dbReference>
<dbReference type="PANTHER" id="PTHR35040">
    <property type="match status" value="1"/>
</dbReference>
<evidence type="ECO:0000313" key="2">
    <source>
        <dbReference type="Proteomes" id="UP000638848"/>
    </source>
</evidence>
<comment type="caution">
    <text evidence="1">The sequence shown here is derived from an EMBL/GenBank/DDBJ whole genome shotgun (WGS) entry which is preliminary data.</text>
</comment>
<dbReference type="PANTHER" id="PTHR35040:SF9">
    <property type="entry name" value="4-LIKE CELL SURFACE PROTEIN, PUTATIVE (AFU_ORTHOLOGUE AFUA_4G14080)-RELATED"/>
    <property type="match status" value="1"/>
</dbReference>
<name>A0A917LQB4_9MICC</name>
<dbReference type="Proteomes" id="UP000638848">
    <property type="component" value="Unassembled WGS sequence"/>
</dbReference>
<proteinExistence type="predicted"/>
<reference evidence="1" key="1">
    <citation type="journal article" date="2014" name="Int. J. Syst. Evol. Microbiol.">
        <title>Complete genome sequence of Corynebacterium casei LMG S-19264T (=DSM 44701T), isolated from a smear-ripened cheese.</title>
        <authorList>
            <consortium name="US DOE Joint Genome Institute (JGI-PGF)"/>
            <person name="Walter F."/>
            <person name="Albersmeier A."/>
            <person name="Kalinowski J."/>
            <person name="Ruckert C."/>
        </authorList>
    </citation>
    <scope>NUCLEOTIDE SEQUENCE</scope>
    <source>
        <strain evidence="1">CGMCC 1.12187</strain>
    </source>
</reference>
<evidence type="ECO:0008006" key="3">
    <source>
        <dbReference type="Google" id="ProtNLM"/>
    </source>
</evidence>
<organism evidence="1 2">
    <name type="scientific">Kocuria dechangensis</name>
    <dbReference type="NCBI Taxonomy" id="1176249"/>
    <lineage>
        <taxon>Bacteria</taxon>
        <taxon>Bacillati</taxon>
        <taxon>Actinomycetota</taxon>
        <taxon>Actinomycetes</taxon>
        <taxon>Micrococcales</taxon>
        <taxon>Micrococcaceae</taxon>
        <taxon>Kocuria</taxon>
    </lineage>
</organism>
<keyword evidence="2" id="KW-1185">Reference proteome</keyword>
<dbReference type="AlphaFoldDB" id="A0A917LQB4"/>
<gene>
    <name evidence="1" type="ORF">GCM10011374_10340</name>
</gene>
<dbReference type="InterPro" id="IPR021986">
    <property type="entry name" value="Spherulin4"/>
</dbReference>
<sequence length="275" mass="29316">MTAAHAERRSRTRIVALLTACLLVAVGVGVSAGAAQGDQRQLVPAYFAPDAEGELWPATCRDMRAADGGSIAVLNPADGPGAQADSRYADVVADCHDRGQKVLGYVSTRYGARPLAEVTADIDRYYADYAVDGVFVDEMAESPQDPATGRDLRAYYQQVYAHVGQRTAGTELVVGNPGVAAGTDWQLDTPVADVLVVFEGSAAAYEAWTPPRWIAAHPPERFAHLVHTTPEDALARVCELAGERSAGHLYVTDDSGANPWDSLPSYWDRVAPSCG</sequence>
<evidence type="ECO:0000313" key="1">
    <source>
        <dbReference type="EMBL" id="GGG49787.1"/>
    </source>
</evidence>
<dbReference type="EMBL" id="BMEQ01000004">
    <property type="protein sequence ID" value="GGG49787.1"/>
    <property type="molecule type" value="Genomic_DNA"/>
</dbReference>
<reference evidence="1" key="2">
    <citation type="submission" date="2020-09" db="EMBL/GenBank/DDBJ databases">
        <authorList>
            <person name="Sun Q."/>
            <person name="Zhou Y."/>
        </authorList>
    </citation>
    <scope>NUCLEOTIDE SEQUENCE</scope>
    <source>
        <strain evidence="1">CGMCC 1.12187</strain>
    </source>
</reference>
<dbReference type="Pfam" id="PF12138">
    <property type="entry name" value="Spherulin4"/>
    <property type="match status" value="1"/>
</dbReference>
<protein>
    <recommendedName>
        <fullName evidence="3">Spherulation-specific family 4 protein</fullName>
    </recommendedName>
</protein>